<protein>
    <submittedName>
        <fullName evidence="5">Transcriptional regulator, MarR family</fullName>
    </submittedName>
</protein>
<dbReference type="InterPro" id="IPR036388">
    <property type="entry name" value="WH-like_DNA-bd_sf"/>
</dbReference>
<dbReference type="OrthoDB" id="8077146at2"/>
<dbReference type="GO" id="GO:0003677">
    <property type="term" value="F:DNA binding"/>
    <property type="evidence" value="ECO:0007669"/>
    <property type="project" value="UniProtKB-KW"/>
</dbReference>
<dbReference type="Gene3D" id="1.10.10.10">
    <property type="entry name" value="Winged helix-like DNA-binding domain superfamily/Winged helix DNA-binding domain"/>
    <property type="match status" value="1"/>
</dbReference>
<keyword evidence="2" id="KW-0238">DNA-binding</keyword>
<accession>S9S5J3</accession>
<keyword evidence="1" id="KW-0805">Transcription regulation</keyword>
<feature type="domain" description="HTH marR-type" evidence="4">
    <location>
        <begin position="22"/>
        <end position="154"/>
    </location>
</feature>
<dbReference type="GO" id="GO:0003700">
    <property type="term" value="F:DNA-binding transcription factor activity"/>
    <property type="evidence" value="ECO:0007669"/>
    <property type="project" value="InterPro"/>
</dbReference>
<dbReference type="PANTHER" id="PTHR42756:SF1">
    <property type="entry name" value="TRANSCRIPTIONAL REPRESSOR OF EMRAB OPERON"/>
    <property type="match status" value="1"/>
</dbReference>
<dbReference type="PROSITE" id="PS50995">
    <property type="entry name" value="HTH_MARR_2"/>
    <property type="match status" value="1"/>
</dbReference>
<name>S9S5J3_9RHOB</name>
<sequence>MPPARPETDATPGPRRHEGAVREMAGYNLKRAYIVLHSAAQEAAAEFDLRIPTFSCLSVIVRNPEITPSKLAEMLRIERSNTVVIVDELETRELVSRKRMKTDRRRYALSATVRGRHLHDQAAEAIAQAEATCLTRLSDDEQALLVEMLNRIEGSMTG</sequence>
<proteinExistence type="predicted"/>
<organism evidence="5 6">
    <name type="scientific">Salipiger mucosus DSM 16094</name>
    <dbReference type="NCBI Taxonomy" id="1123237"/>
    <lineage>
        <taxon>Bacteria</taxon>
        <taxon>Pseudomonadati</taxon>
        <taxon>Pseudomonadota</taxon>
        <taxon>Alphaproteobacteria</taxon>
        <taxon>Rhodobacterales</taxon>
        <taxon>Roseobacteraceae</taxon>
        <taxon>Salipiger</taxon>
    </lineage>
</organism>
<dbReference type="HOGENOM" id="CLU_083287_4_1_5"/>
<dbReference type="EMBL" id="APVH01000009">
    <property type="protein sequence ID" value="EPX85460.1"/>
    <property type="molecule type" value="Genomic_DNA"/>
</dbReference>
<dbReference type="Pfam" id="PF01047">
    <property type="entry name" value="MarR"/>
    <property type="match status" value="1"/>
</dbReference>
<dbReference type="SMART" id="SM00347">
    <property type="entry name" value="HTH_MARR"/>
    <property type="match status" value="1"/>
</dbReference>
<dbReference type="AlphaFoldDB" id="S9S5J3"/>
<evidence type="ECO:0000256" key="2">
    <source>
        <dbReference type="ARBA" id="ARBA00023125"/>
    </source>
</evidence>
<evidence type="ECO:0000256" key="3">
    <source>
        <dbReference type="ARBA" id="ARBA00023163"/>
    </source>
</evidence>
<comment type="caution">
    <text evidence="5">The sequence shown here is derived from an EMBL/GenBank/DDBJ whole genome shotgun (WGS) entry which is preliminary data.</text>
</comment>
<dbReference type="SUPFAM" id="SSF46785">
    <property type="entry name" value="Winged helix' DNA-binding domain"/>
    <property type="match status" value="1"/>
</dbReference>
<dbReference type="RefSeq" id="WP_020041389.1">
    <property type="nucleotide sequence ID" value="NZ_KE557273.1"/>
</dbReference>
<dbReference type="PANTHER" id="PTHR42756">
    <property type="entry name" value="TRANSCRIPTIONAL REGULATOR, MARR"/>
    <property type="match status" value="1"/>
</dbReference>
<evidence type="ECO:0000259" key="4">
    <source>
        <dbReference type="PROSITE" id="PS50995"/>
    </source>
</evidence>
<evidence type="ECO:0000313" key="6">
    <source>
        <dbReference type="Proteomes" id="UP000015347"/>
    </source>
</evidence>
<dbReference type="eggNOG" id="COG1846">
    <property type="taxonomic scope" value="Bacteria"/>
</dbReference>
<dbReference type="InterPro" id="IPR036390">
    <property type="entry name" value="WH_DNA-bd_sf"/>
</dbReference>
<keyword evidence="3" id="KW-0804">Transcription</keyword>
<dbReference type="InterPro" id="IPR000835">
    <property type="entry name" value="HTH_MarR-typ"/>
</dbReference>
<dbReference type="PRINTS" id="PR00598">
    <property type="entry name" value="HTHMARR"/>
</dbReference>
<reference evidence="6" key="1">
    <citation type="journal article" date="2014" name="Stand. Genomic Sci.">
        <title>Genome sequence of the exopolysaccharide-producing Salipiger mucosus type strain (DSM 16094(T)), a moderately halophilic member of the Roseobacter clade.</title>
        <authorList>
            <person name="Riedel T."/>
            <person name="Spring S."/>
            <person name="Fiebig A."/>
            <person name="Petersen J."/>
            <person name="Kyrpides N.C."/>
            <person name="Goker M."/>
            <person name="Klenk H.P."/>
        </authorList>
    </citation>
    <scope>NUCLEOTIDE SEQUENCE [LARGE SCALE GENOMIC DNA]</scope>
    <source>
        <strain evidence="6">DSM 16094</strain>
    </source>
</reference>
<dbReference type="STRING" id="1123237.Salmuc_02842"/>
<evidence type="ECO:0000313" key="5">
    <source>
        <dbReference type="EMBL" id="EPX85460.1"/>
    </source>
</evidence>
<keyword evidence="6" id="KW-1185">Reference proteome</keyword>
<gene>
    <name evidence="5" type="ORF">Salmuc_02842</name>
</gene>
<evidence type="ECO:0000256" key="1">
    <source>
        <dbReference type="ARBA" id="ARBA00023015"/>
    </source>
</evidence>
<dbReference type="Proteomes" id="UP000015347">
    <property type="component" value="Unassembled WGS sequence"/>
</dbReference>